<dbReference type="RefSeq" id="WP_190762890.1">
    <property type="nucleotide sequence ID" value="NZ_JACXLD010000002.1"/>
</dbReference>
<evidence type="ECO:0000256" key="3">
    <source>
        <dbReference type="SAM" id="Phobius"/>
    </source>
</evidence>
<gene>
    <name evidence="5" type="ORF">IB286_04375</name>
</gene>
<reference evidence="5" key="1">
    <citation type="submission" date="2020-09" db="EMBL/GenBank/DDBJ databases">
        <authorList>
            <person name="Yoon J.-W."/>
        </authorList>
    </citation>
    <scope>NUCLEOTIDE SEQUENCE</scope>
    <source>
        <strain evidence="5">KMU-158</strain>
    </source>
</reference>
<protein>
    <submittedName>
        <fullName evidence="5">OmpA family protein</fullName>
    </submittedName>
</protein>
<keyword evidence="3" id="KW-0812">Transmembrane</keyword>
<feature type="domain" description="OmpA-like" evidence="4">
    <location>
        <begin position="77"/>
        <end position="205"/>
    </location>
</feature>
<dbReference type="SUPFAM" id="SSF103088">
    <property type="entry name" value="OmpA-like"/>
    <property type="match status" value="1"/>
</dbReference>
<dbReference type="EMBL" id="JACXLD010000002">
    <property type="protein sequence ID" value="MBD2858235.1"/>
    <property type="molecule type" value="Genomic_DNA"/>
</dbReference>
<evidence type="ECO:0000313" key="6">
    <source>
        <dbReference type="Proteomes" id="UP000610558"/>
    </source>
</evidence>
<dbReference type="PROSITE" id="PS51123">
    <property type="entry name" value="OMPA_2"/>
    <property type="match status" value="1"/>
</dbReference>
<dbReference type="PANTHER" id="PTHR30329">
    <property type="entry name" value="STATOR ELEMENT OF FLAGELLAR MOTOR COMPLEX"/>
    <property type="match status" value="1"/>
</dbReference>
<comment type="caution">
    <text evidence="5">The sequence shown here is derived from an EMBL/GenBank/DDBJ whole genome shotgun (WGS) entry which is preliminary data.</text>
</comment>
<dbReference type="GO" id="GO:0016020">
    <property type="term" value="C:membrane"/>
    <property type="evidence" value="ECO:0007669"/>
    <property type="project" value="UniProtKB-UniRule"/>
</dbReference>
<evidence type="ECO:0000256" key="1">
    <source>
        <dbReference type="PROSITE-ProRule" id="PRU00473"/>
    </source>
</evidence>
<keyword evidence="1 3" id="KW-0472">Membrane</keyword>
<feature type="transmembrane region" description="Helical" evidence="3">
    <location>
        <begin position="14"/>
        <end position="39"/>
    </location>
</feature>
<name>A0A927C2E4_9GAMM</name>
<dbReference type="Pfam" id="PF00691">
    <property type="entry name" value="OmpA"/>
    <property type="match status" value="1"/>
</dbReference>
<accession>A0A927C2E4</accession>
<dbReference type="CDD" id="cd07185">
    <property type="entry name" value="OmpA_C-like"/>
    <property type="match status" value="1"/>
</dbReference>
<dbReference type="InterPro" id="IPR050330">
    <property type="entry name" value="Bact_OuterMem_StrucFunc"/>
</dbReference>
<evidence type="ECO:0000259" key="4">
    <source>
        <dbReference type="PROSITE" id="PS51123"/>
    </source>
</evidence>
<evidence type="ECO:0000313" key="5">
    <source>
        <dbReference type="EMBL" id="MBD2858235.1"/>
    </source>
</evidence>
<organism evidence="5 6">
    <name type="scientific">Spongiibacter pelagi</name>
    <dbReference type="NCBI Taxonomy" id="2760804"/>
    <lineage>
        <taxon>Bacteria</taxon>
        <taxon>Pseudomonadati</taxon>
        <taxon>Pseudomonadota</taxon>
        <taxon>Gammaproteobacteria</taxon>
        <taxon>Cellvibrionales</taxon>
        <taxon>Spongiibacteraceae</taxon>
        <taxon>Spongiibacter</taxon>
    </lineage>
</organism>
<keyword evidence="3" id="KW-1133">Transmembrane helix</keyword>
<dbReference type="InterPro" id="IPR036737">
    <property type="entry name" value="OmpA-like_sf"/>
</dbReference>
<feature type="compositionally biased region" description="Low complexity" evidence="2">
    <location>
        <begin position="205"/>
        <end position="216"/>
    </location>
</feature>
<feature type="region of interest" description="Disordered" evidence="2">
    <location>
        <begin position="182"/>
        <end position="233"/>
    </location>
</feature>
<dbReference type="Gene3D" id="3.30.1330.60">
    <property type="entry name" value="OmpA-like domain"/>
    <property type="match status" value="1"/>
</dbReference>
<dbReference type="PANTHER" id="PTHR30329:SF21">
    <property type="entry name" value="LIPOPROTEIN YIAD-RELATED"/>
    <property type="match status" value="1"/>
</dbReference>
<dbReference type="NCBIfam" id="NF006547">
    <property type="entry name" value="PRK09040.1"/>
    <property type="match status" value="1"/>
</dbReference>
<dbReference type="InterPro" id="IPR006665">
    <property type="entry name" value="OmpA-like"/>
</dbReference>
<dbReference type="AlphaFoldDB" id="A0A927C2E4"/>
<evidence type="ECO:0000256" key="2">
    <source>
        <dbReference type="SAM" id="MobiDB-lite"/>
    </source>
</evidence>
<keyword evidence="6" id="KW-1185">Reference proteome</keyword>
<dbReference type="Proteomes" id="UP000610558">
    <property type="component" value="Unassembled WGS sequence"/>
</dbReference>
<proteinExistence type="predicted"/>
<sequence>MSEIDDELSHEPPIWAIFGDLMTGLVGVFVLILVWALGFQLELAQNLKQEIQKREAEQQRRVALEQALADPLAQGRVTLRDGRIGISGSVLFALNSSELQPEGRELLSSLVKPLTMYLGERDQLLMVSGFTDDLPIQKGNLHYQDNWELSAQRALTVTRALIEAGMAPDWVFAAAFGDQQPVVPNVDNASRSQNRRVEMAPVPRAGASQNSNSSAATDTSELASDTSERHSSG</sequence>